<dbReference type="AlphaFoldDB" id="A0A2N1NAM4"/>
<feature type="compositionally biased region" description="Polar residues" evidence="2">
    <location>
        <begin position="1"/>
        <end position="14"/>
    </location>
</feature>
<evidence type="ECO:0000313" key="4">
    <source>
        <dbReference type="Proteomes" id="UP000233469"/>
    </source>
</evidence>
<organism evidence="3 4">
    <name type="scientific">Rhizophagus irregularis</name>
    <dbReference type="NCBI Taxonomy" id="588596"/>
    <lineage>
        <taxon>Eukaryota</taxon>
        <taxon>Fungi</taxon>
        <taxon>Fungi incertae sedis</taxon>
        <taxon>Mucoromycota</taxon>
        <taxon>Glomeromycotina</taxon>
        <taxon>Glomeromycetes</taxon>
        <taxon>Glomerales</taxon>
        <taxon>Glomeraceae</taxon>
        <taxon>Rhizophagus</taxon>
    </lineage>
</organism>
<feature type="coiled-coil region" evidence="1">
    <location>
        <begin position="379"/>
        <end position="413"/>
    </location>
</feature>
<evidence type="ECO:0000313" key="3">
    <source>
        <dbReference type="EMBL" id="PKK70921.1"/>
    </source>
</evidence>
<dbReference type="VEuPathDB" id="FungiDB:FUN_007881"/>
<reference evidence="3 4" key="1">
    <citation type="submission" date="2016-04" db="EMBL/GenBank/DDBJ databases">
        <title>Genome analyses suggest a sexual origin of heterokaryosis in a supposedly ancient asexual fungus.</title>
        <authorList>
            <person name="Ropars J."/>
            <person name="Sedzielewska K."/>
            <person name="Noel J."/>
            <person name="Charron P."/>
            <person name="Farinelli L."/>
            <person name="Marton T."/>
            <person name="Kruger M."/>
            <person name="Pelin A."/>
            <person name="Brachmann A."/>
            <person name="Corradi N."/>
        </authorList>
    </citation>
    <scope>NUCLEOTIDE SEQUENCE [LARGE SCALE GENOMIC DNA]</scope>
    <source>
        <strain evidence="3 4">C2</strain>
    </source>
</reference>
<dbReference type="OrthoDB" id="2421414at2759"/>
<protein>
    <submittedName>
        <fullName evidence="3">Uncharacterized protein</fullName>
    </submittedName>
</protein>
<evidence type="ECO:0000256" key="1">
    <source>
        <dbReference type="SAM" id="Coils"/>
    </source>
</evidence>
<dbReference type="VEuPathDB" id="FungiDB:RhiirA1_446003"/>
<reference evidence="3 4" key="2">
    <citation type="submission" date="2017-10" db="EMBL/GenBank/DDBJ databases">
        <title>Extensive intraspecific genome diversity in a model arbuscular mycorrhizal fungus.</title>
        <authorList>
            <person name="Chen E.C.H."/>
            <person name="Morin E."/>
            <person name="Baudet D."/>
            <person name="Noel J."/>
            <person name="Ndikumana S."/>
            <person name="Charron P."/>
            <person name="St-Onge C."/>
            <person name="Giorgi J."/>
            <person name="Grigoriev I.V."/>
            <person name="Roux C."/>
            <person name="Martin F.M."/>
            <person name="Corradi N."/>
        </authorList>
    </citation>
    <scope>NUCLEOTIDE SEQUENCE [LARGE SCALE GENOMIC DNA]</scope>
    <source>
        <strain evidence="3 4">C2</strain>
    </source>
</reference>
<dbReference type="VEuPathDB" id="FungiDB:RhiirFUN_008274"/>
<keyword evidence="1" id="KW-0175">Coiled coil</keyword>
<feature type="coiled-coil region" evidence="1">
    <location>
        <begin position="224"/>
        <end position="334"/>
    </location>
</feature>
<comment type="caution">
    <text evidence="3">The sequence shown here is derived from an EMBL/GenBank/DDBJ whole genome shotgun (WGS) entry which is preliminary data.</text>
</comment>
<feature type="region of interest" description="Disordered" evidence="2">
    <location>
        <begin position="1"/>
        <end position="53"/>
    </location>
</feature>
<evidence type="ECO:0000256" key="2">
    <source>
        <dbReference type="SAM" id="MobiDB-lite"/>
    </source>
</evidence>
<sequence length="696" mass="81606">MSGQDSAENKQMTSYAKVVSPQRQNSPPSQNIVSQPSSSTSSPVTTSPPALLKQEKIDQTQWGTAEWFGNGEYWQNDLVRWIILVLEERKSSEQKNIEIGLEIIKNETDEIFNARMINSYSYNSCLDLIKRCKDIRDSNFDNNKRNELLNIIFNYLQIRFENSSLIIKTIGQMSVEQRSVLRFMTHQKIQAKIAFLRTTLKTHKTSHDMEGYHCITNPYYAELLKKKQAVTNELLAKNDRLRKQNSELLSQADQTETSHTRELIDDYNKITFNFDKMKSEYETQIKQLQEHNDKMKSEYETQIKQLQEHNDKMKSEYETQIKEMQEHNDKMKSEYETQIKHQKSEYVTQINQLQERESKIKPEYEERVNRLQECNDKMKLFYEEHISQLQEEANELRKEAKSANDEASGYQAALGSATNVRWSDDTFNNPIQLTKNIEKFQYLLADFTKVKGKSIKIDENAAKNLLTKYECKTNLNSKEIKNYLAAALQRMILETIFNNADNLYSFAENSKTFADGHLESYIVYHTQNLIWYTNQLAKHREGKDSITTITPVKIRQQAYAALGSRGFAKSNHPHMKKLIIDILNKMDKYREVIDEERKKVLYSEAENVIRTGMKLWFCLKAQEPIPKIQWFKSGAHIETHLMEGSWESGNIKENEVDFAFFPLIIAEQDSQIFNKAQVFIRPKQNGKFQKLKEYFY</sequence>
<feature type="compositionally biased region" description="Low complexity" evidence="2">
    <location>
        <begin position="24"/>
        <end position="49"/>
    </location>
</feature>
<name>A0A2N1NAM4_9GLOM</name>
<dbReference type="VEuPathDB" id="FungiDB:RhiirFUN_008273"/>
<dbReference type="Proteomes" id="UP000233469">
    <property type="component" value="Unassembled WGS sequence"/>
</dbReference>
<proteinExistence type="predicted"/>
<dbReference type="EMBL" id="LLXL01000566">
    <property type="protein sequence ID" value="PKK70921.1"/>
    <property type="molecule type" value="Genomic_DNA"/>
</dbReference>
<gene>
    <name evidence="3" type="ORF">RhiirC2_865898</name>
</gene>
<accession>A0A2N1NAM4</accession>